<dbReference type="Gene3D" id="1.25.40.20">
    <property type="entry name" value="Ankyrin repeat-containing domain"/>
    <property type="match status" value="1"/>
</dbReference>
<dbReference type="SMART" id="SM00248">
    <property type="entry name" value="ANK"/>
    <property type="match status" value="1"/>
</dbReference>
<evidence type="ECO:0000256" key="1">
    <source>
        <dbReference type="ARBA" id="ARBA00022737"/>
    </source>
</evidence>
<proteinExistence type="predicted"/>
<dbReference type="SMART" id="SM00225">
    <property type="entry name" value="BTB"/>
    <property type="match status" value="2"/>
</dbReference>
<dbReference type="InterPro" id="IPR002110">
    <property type="entry name" value="Ankyrin_rpt"/>
</dbReference>
<keyword evidence="2 3" id="KW-0040">ANK repeat</keyword>
<organism evidence="5 6">
    <name type="scientific">Wickerhamomyces ciferrii (strain ATCC 14091 / BCRC 22168 / CBS 111 / JCM 3599 / NBRC 0793 / NRRL Y-1031 F-60-10)</name>
    <name type="common">Yeast</name>
    <name type="synonym">Pichia ciferrii</name>
    <dbReference type="NCBI Taxonomy" id="1206466"/>
    <lineage>
        <taxon>Eukaryota</taxon>
        <taxon>Fungi</taxon>
        <taxon>Dikarya</taxon>
        <taxon>Ascomycota</taxon>
        <taxon>Saccharomycotina</taxon>
        <taxon>Saccharomycetes</taxon>
        <taxon>Phaffomycetales</taxon>
        <taxon>Wickerhamomycetaceae</taxon>
        <taxon>Wickerhamomyces</taxon>
    </lineage>
</organism>
<dbReference type="Proteomes" id="UP000009328">
    <property type="component" value="Unassembled WGS sequence"/>
</dbReference>
<feature type="domain" description="BTB" evidence="4">
    <location>
        <begin position="261"/>
        <end position="356"/>
    </location>
</feature>
<evidence type="ECO:0000313" key="5">
    <source>
        <dbReference type="EMBL" id="CCH40920.1"/>
    </source>
</evidence>
<feature type="repeat" description="ANK" evidence="3">
    <location>
        <begin position="22"/>
        <end position="54"/>
    </location>
</feature>
<dbReference type="AlphaFoldDB" id="K0K7X6"/>
<dbReference type="PANTHER" id="PTHR46231:SF1">
    <property type="entry name" value="ANKYRIN REPEAT AND BTB_POZ DOMAIN-CONTAINING PROTEIN 1"/>
    <property type="match status" value="1"/>
</dbReference>
<dbReference type="PROSITE" id="PS50088">
    <property type="entry name" value="ANK_REPEAT"/>
    <property type="match status" value="1"/>
</dbReference>
<dbReference type="InterPro" id="IPR000210">
    <property type="entry name" value="BTB/POZ_dom"/>
</dbReference>
<dbReference type="HOGENOM" id="CLU_022885_2_0_1"/>
<reference evidence="5 6" key="1">
    <citation type="journal article" date="2012" name="Eukaryot. Cell">
        <title>Draft genome sequence of Wickerhamomyces ciferrii NRRL Y-1031 F-60-10.</title>
        <authorList>
            <person name="Schneider J."/>
            <person name="Andrea H."/>
            <person name="Blom J."/>
            <person name="Jaenicke S."/>
            <person name="Ruckert C."/>
            <person name="Schorsch C."/>
            <person name="Szczepanowski R."/>
            <person name="Farwick M."/>
            <person name="Goesmann A."/>
            <person name="Puhler A."/>
            <person name="Schaffer S."/>
            <person name="Tauch A."/>
            <person name="Kohler T."/>
            <person name="Brinkrolf K."/>
        </authorList>
    </citation>
    <scope>NUCLEOTIDE SEQUENCE [LARGE SCALE GENOMIC DNA]</scope>
    <source>
        <strain evidence="6">ATCC 14091 / BCRC 22168 / CBS 111 / JCM 3599 / NBRC 0793 / NRRL Y-1031 F-60-10</strain>
    </source>
</reference>
<protein>
    <submittedName>
        <fullName evidence="5">Ankyrin repeat and BTB/POZ domain-containing protein 1</fullName>
    </submittedName>
</protein>
<dbReference type="SUPFAM" id="SSF54695">
    <property type="entry name" value="POZ domain"/>
    <property type="match status" value="2"/>
</dbReference>
<dbReference type="InterPro" id="IPR011333">
    <property type="entry name" value="SKP1/BTB/POZ_sf"/>
</dbReference>
<dbReference type="GO" id="GO:0000151">
    <property type="term" value="C:ubiquitin ligase complex"/>
    <property type="evidence" value="ECO:0007669"/>
    <property type="project" value="TreeGrafter"/>
</dbReference>
<dbReference type="EMBL" id="CAIF01000007">
    <property type="protein sequence ID" value="CCH40920.1"/>
    <property type="molecule type" value="Genomic_DNA"/>
</dbReference>
<feature type="domain" description="BTB" evidence="4">
    <location>
        <begin position="103"/>
        <end position="162"/>
    </location>
</feature>
<dbReference type="GO" id="GO:0005737">
    <property type="term" value="C:cytoplasm"/>
    <property type="evidence" value="ECO:0007669"/>
    <property type="project" value="TreeGrafter"/>
</dbReference>
<dbReference type="InterPro" id="IPR044515">
    <property type="entry name" value="ABTB1"/>
</dbReference>
<gene>
    <name evidence="5" type="ORF">BN7_454</name>
</gene>
<name>K0K7X6_WICCF</name>
<evidence type="ECO:0000259" key="4">
    <source>
        <dbReference type="PROSITE" id="PS50097"/>
    </source>
</evidence>
<dbReference type="InParanoid" id="K0K7X6"/>
<dbReference type="InterPro" id="IPR036770">
    <property type="entry name" value="Ankyrin_rpt-contain_sf"/>
</dbReference>
<dbReference type="PROSITE" id="PS50297">
    <property type="entry name" value="ANK_REP_REGION"/>
    <property type="match status" value="1"/>
</dbReference>
<sequence length="471" mass="54782">MSDDKDFNDLCFACRVNQVDKFDYTPLYLASLCGHEEIVRMLLQRGAICDIDKRESIRAVYGALTDQIRNLLISYDISKKVDTNLPFASHFRSLLNGTSLLTEDIAFELSDDSKLRLHRFLLSTRSKYFREKLINSWSTKDLIKLTDHSDINAFSIVVDYLYLHHNPSKFDKIDYNLLLSYGKKIKLNEFIKIIEDLIKAGDDSKAKAKLMNEFQIRMFESARDDFQKLVEDEIINKKIISNKEALTDDQIETFQKSVGFPDIILSVHEENDEDDEENDDKYIFYPVHRAILIRDDYFKVMFSSQFHESTIYELNTTHQIIDRSTTIPTIHLPVSSSEVAEIIIRFFYYDHSEIPLNYAIDVLFAGDLLLNERLKTMAAVTLTTSDSLPDGYDLYDILRAGWETRVDRLEHYVAKTIANNLENYLKDSEFANIVLEVCEKNEFVETLPGYKSYQKDLDEIEDLLQDLQLEA</sequence>
<dbReference type="eggNOG" id="KOG0511">
    <property type="taxonomic scope" value="Eukaryota"/>
</dbReference>
<dbReference type="SUPFAM" id="SSF48403">
    <property type="entry name" value="Ankyrin repeat"/>
    <property type="match status" value="1"/>
</dbReference>
<accession>K0K7X6</accession>
<dbReference type="FunCoup" id="K0K7X6">
    <property type="interactions" value="55"/>
</dbReference>
<dbReference type="Pfam" id="PF00023">
    <property type="entry name" value="Ank"/>
    <property type="match status" value="1"/>
</dbReference>
<comment type="caution">
    <text evidence="5">The sequence shown here is derived from an EMBL/GenBank/DDBJ whole genome shotgun (WGS) entry which is preliminary data.</text>
</comment>
<keyword evidence="1" id="KW-0677">Repeat</keyword>
<evidence type="ECO:0000313" key="6">
    <source>
        <dbReference type="Proteomes" id="UP000009328"/>
    </source>
</evidence>
<dbReference type="Pfam" id="PF00651">
    <property type="entry name" value="BTB"/>
    <property type="match status" value="2"/>
</dbReference>
<evidence type="ECO:0000256" key="3">
    <source>
        <dbReference type="PROSITE-ProRule" id="PRU00023"/>
    </source>
</evidence>
<dbReference type="STRING" id="1206466.K0K7X6"/>
<dbReference type="PROSITE" id="PS50097">
    <property type="entry name" value="BTB"/>
    <property type="match status" value="2"/>
</dbReference>
<evidence type="ECO:0000256" key="2">
    <source>
        <dbReference type="ARBA" id="ARBA00023043"/>
    </source>
</evidence>
<dbReference type="PANTHER" id="PTHR46231">
    <property type="entry name" value="ANKYRIN REPEAT AND BTB/POZ DOMAIN-CONTAINING PROTEIN 1"/>
    <property type="match status" value="1"/>
</dbReference>
<dbReference type="Gene3D" id="3.30.710.10">
    <property type="entry name" value="Potassium Channel Kv1.1, Chain A"/>
    <property type="match status" value="2"/>
</dbReference>
<keyword evidence="6" id="KW-1185">Reference proteome</keyword>